<organism evidence="11 12">
    <name type="scientific">Sinanodonta woodiana</name>
    <name type="common">Chinese pond mussel</name>
    <name type="synonym">Anodonta woodiana</name>
    <dbReference type="NCBI Taxonomy" id="1069815"/>
    <lineage>
        <taxon>Eukaryota</taxon>
        <taxon>Metazoa</taxon>
        <taxon>Spiralia</taxon>
        <taxon>Lophotrochozoa</taxon>
        <taxon>Mollusca</taxon>
        <taxon>Bivalvia</taxon>
        <taxon>Autobranchia</taxon>
        <taxon>Heteroconchia</taxon>
        <taxon>Palaeoheterodonta</taxon>
        <taxon>Unionida</taxon>
        <taxon>Unionoidea</taxon>
        <taxon>Unionidae</taxon>
        <taxon>Unioninae</taxon>
        <taxon>Sinanodonta</taxon>
    </lineage>
</organism>
<dbReference type="AlphaFoldDB" id="A0ABD3VMH9"/>
<dbReference type="PANTHER" id="PTHR11640">
    <property type="entry name" value="NEPHRIN"/>
    <property type="match status" value="1"/>
</dbReference>
<evidence type="ECO:0000256" key="2">
    <source>
        <dbReference type="ARBA" id="ARBA00023136"/>
    </source>
</evidence>
<keyword evidence="4" id="KW-0325">Glycoprotein</keyword>
<feature type="domain" description="Fibronectin type-III" evidence="10">
    <location>
        <begin position="922"/>
        <end position="1015"/>
    </location>
</feature>
<dbReference type="SMART" id="SM00409">
    <property type="entry name" value="IG"/>
    <property type="match status" value="9"/>
</dbReference>
<dbReference type="InterPro" id="IPR003961">
    <property type="entry name" value="FN3_dom"/>
</dbReference>
<evidence type="ECO:0000313" key="11">
    <source>
        <dbReference type="EMBL" id="KAL3862804.1"/>
    </source>
</evidence>
<evidence type="ECO:0000256" key="6">
    <source>
        <dbReference type="SAM" id="MobiDB-lite"/>
    </source>
</evidence>
<dbReference type="PROSITE" id="PS50853">
    <property type="entry name" value="FN3"/>
    <property type="match status" value="1"/>
</dbReference>
<keyword evidence="8" id="KW-0732">Signal</keyword>
<dbReference type="Pfam" id="PF00041">
    <property type="entry name" value="fn3"/>
    <property type="match status" value="1"/>
</dbReference>
<reference evidence="11 12" key="1">
    <citation type="submission" date="2024-11" db="EMBL/GenBank/DDBJ databases">
        <title>Chromosome-level genome assembly of the freshwater bivalve Anodonta woodiana.</title>
        <authorList>
            <person name="Chen X."/>
        </authorList>
    </citation>
    <scope>NUCLEOTIDE SEQUENCE [LARGE SCALE GENOMIC DNA]</scope>
    <source>
        <strain evidence="11">MN2024</strain>
        <tissue evidence="11">Gills</tissue>
    </source>
</reference>
<dbReference type="SUPFAM" id="SSF48726">
    <property type="entry name" value="Immunoglobulin"/>
    <property type="match status" value="7"/>
</dbReference>
<dbReference type="InterPro" id="IPR007110">
    <property type="entry name" value="Ig-like_dom"/>
</dbReference>
<dbReference type="EMBL" id="JBJQND010000011">
    <property type="protein sequence ID" value="KAL3862804.1"/>
    <property type="molecule type" value="Genomic_DNA"/>
</dbReference>
<feature type="domain" description="Ig-like" evidence="9">
    <location>
        <begin position="360"/>
        <end position="436"/>
    </location>
</feature>
<dbReference type="SMART" id="SM00408">
    <property type="entry name" value="IGc2"/>
    <property type="match status" value="6"/>
</dbReference>
<keyword evidence="3" id="KW-1015">Disulfide bond</keyword>
<feature type="domain" description="Ig-like" evidence="9">
    <location>
        <begin position="25"/>
        <end position="140"/>
    </location>
</feature>
<dbReference type="Proteomes" id="UP001634394">
    <property type="component" value="Unassembled WGS sequence"/>
</dbReference>
<dbReference type="InterPro" id="IPR003598">
    <property type="entry name" value="Ig_sub2"/>
</dbReference>
<evidence type="ECO:0000256" key="4">
    <source>
        <dbReference type="ARBA" id="ARBA00023180"/>
    </source>
</evidence>
<evidence type="ECO:0000313" key="12">
    <source>
        <dbReference type="Proteomes" id="UP001634394"/>
    </source>
</evidence>
<dbReference type="CDD" id="cd00063">
    <property type="entry name" value="FN3"/>
    <property type="match status" value="1"/>
</dbReference>
<keyword evidence="12" id="KW-1185">Reference proteome</keyword>
<dbReference type="InterPro" id="IPR003599">
    <property type="entry name" value="Ig_sub"/>
</dbReference>
<gene>
    <name evidence="11" type="ORF">ACJMK2_008750</name>
</gene>
<dbReference type="PANTHER" id="PTHR11640:SF164">
    <property type="entry name" value="MAM DOMAIN-CONTAINING GLYCOSYLPHOSPHATIDYLINOSITOL ANCHOR PROTEIN 1"/>
    <property type="match status" value="1"/>
</dbReference>
<comment type="subcellular location">
    <subcellularLocation>
        <location evidence="1">Membrane</location>
        <topology evidence="1">Single-pass type I membrane protein</topology>
    </subcellularLocation>
</comment>
<feature type="domain" description="Ig-like" evidence="9">
    <location>
        <begin position="728"/>
        <end position="813"/>
    </location>
</feature>
<evidence type="ECO:0000256" key="5">
    <source>
        <dbReference type="ARBA" id="ARBA00023319"/>
    </source>
</evidence>
<name>A0ABD3VMH9_SINWO</name>
<dbReference type="SMART" id="SM00060">
    <property type="entry name" value="FN3"/>
    <property type="match status" value="1"/>
</dbReference>
<proteinExistence type="predicted"/>
<dbReference type="InterPro" id="IPR013783">
    <property type="entry name" value="Ig-like_fold"/>
</dbReference>
<feature type="domain" description="Ig-like" evidence="9">
    <location>
        <begin position="146"/>
        <end position="260"/>
    </location>
</feature>
<comment type="caution">
    <text evidence="11">The sequence shown here is derived from an EMBL/GenBank/DDBJ whole genome shotgun (WGS) entry which is preliminary data.</text>
</comment>
<evidence type="ECO:0000256" key="8">
    <source>
        <dbReference type="SAM" id="SignalP"/>
    </source>
</evidence>
<dbReference type="Gene3D" id="2.60.40.10">
    <property type="entry name" value="Immunoglobulins"/>
    <property type="match status" value="9"/>
</dbReference>
<keyword evidence="7" id="KW-1133">Transmembrane helix</keyword>
<feature type="domain" description="Ig-like" evidence="9">
    <location>
        <begin position="635"/>
        <end position="715"/>
    </location>
</feature>
<dbReference type="GO" id="GO:0016020">
    <property type="term" value="C:membrane"/>
    <property type="evidence" value="ECO:0007669"/>
    <property type="project" value="UniProtKB-SubCell"/>
</dbReference>
<sequence length="1234" mass="135486">MHAGFLIIGVISCWIWIYKCNGAIPTVTMTTSSSPYFDIGGSISLTCYINEDVNINNVYLTKDAVVPYLWIQITGPSTCGFYSLTDPDPHVYNITCEQRMTANIIINKIDASDHNATWSCQMTAESGKCNTPCNSTSSVRTALRVPVSSVQLRNGTGQLLATPISVLDGSITDFRCDTSPNGSRPRALFNWYKRSENQSPILIQGQSASTPGPRPEVDLSVSISYSTLSLMGNRSYQNMYIYCEAIDETNRGNFMRSTVAQLNIVYPPVVQLYPNTSVFNVTEGLPKFVFICNVTDANPMPQPDDYSWFHGGSVIQGQTRSSYELLNVQKSQDGVYQCIARNNYGTGNSSTMYLNVQYGPTISLVEYIEVEEGENVSIACNVTANPQPYIVWSRNGAVISPSSDTLRIPYISRLNDGNYTCTASNVLYPTGQTPVSLMATDTLRIRVLYGPGSSIYLTPNSSVYQVDEGQKAVDIICSATCNPACSYRWIKGNVQINNSNTLSLGIIQKNLTGNYICEAFNTIRGQMKGSNRSVEVIVRYAPIVKLQAAARDANPYRVKQGRENVVLVCEVVDAYPPPTSFVWKQNGNLIHGESRPNFSIPVATKQTNGTWGCTGSNDVGTPLESQLQVDVQYGPIIQTIGNKPVSEGQLFSVACKIDSNPLPVSVSWKKDHNAMFSRSTAMLTINNVSRYDMGIYRCTAVNIIHPSGENEESMNGTEWFYLNVQYGAEIINVSVAEGNTVTENTTATLRCLVDSNPKSNITWTKQGIMGVLQTNVSVHESQLIIEHAECLDTSNYTCNAKNGVGQPVERNVALYVNCHPRTDFRSHPVTIVYSKRYGNASLNYTVIAFPEPIFNWNFIGSGNESRSLPDSATKHDNGLQSVLIFTNLSINDFGFYKVIANNTFPTSATEVFQLISADVPDIPSNVTVTDVKQTSLTVQWVAGYDGGLKQTFHIMIKDTDITRSVYASDPGNGKSGNQTIEDLIPNTEYSISMSANNSMGSSSVTNVIILITLKVSDTSPSQISAIAGGIAAGIVTILLVGIGIILWRRHQHKNKNMDEDALNNEFKQRGSTGSGLKDNPVYDTSDVRPGPFEEYATVDKTKIKVYYKEDPINVYAQVDKTSKTGQKNAVKGKQGKNSKGEMYENVELCGRSSNKENLYENPEMEASSENVYENPGTAASNGTLVRKDVLLYADIMLDPPATKNGKPFIRGLENQTQYAKIDFGKRGEPLPVNK</sequence>
<feature type="signal peptide" evidence="8">
    <location>
        <begin position="1"/>
        <end position="22"/>
    </location>
</feature>
<feature type="chain" id="PRO_5044830608" evidence="8">
    <location>
        <begin position="23"/>
        <end position="1234"/>
    </location>
</feature>
<keyword evidence="2 7" id="KW-0472">Membrane</keyword>
<dbReference type="PROSITE" id="PS50835">
    <property type="entry name" value="IG_LIKE"/>
    <property type="match status" value="8"/>
</dbReference>
<evidence type="ECO:0000259" key="10">
    <source>
        <dbReference type="PROSITE" id="PS50853"/>
    </source>
</evidence>
<dbReference type="InterPro" id="IPR051275">
    <property type="entry name" value="Cell_adhesion_signaling"/>
</dbReference>
<protein>
    <submittedName>
        <fullName evidence="11">Uncharacterized protein</fullName>
    </submittedName>
</protein>
<accession>A0ABD3VMH9</accession>
<evidence type="ECO:0000256" key="7">
    <source>
        <dbReference type="SAM" id="Phobius"/>
    </source>
</evidence>
<dbReference type="InterPro" id="IPR036179">
    <property type="entry name" value="Ig-like_dom_sf"/>
</dbReference>
<evidence type="ECO:0000259" key="9">
    <source>
        <dbReference type="PROSITE" id="PS50835"/>
    </source>
</evidence>
<keyword evidence="7" id="KW-0812">Transmembrane</keyword>
<feature type="domain" description="Ig-like" evidence="9">
    <location>
        <begin position="459"/>
        <end position="535"/>
    </location>
</feature>
<keyword evidence="5" id="KW-0393">Immunoglobulin domain</keyword>
<dbReference type="Pfam" id="PF13895">
    <property type="entry name" value="Ig_2"/>
    <property type="match status" value="1"/>
</dbReference>
<dbReference type="InterPro" id="IPR036116">
    <property type="entry name" value="FN3_sf"/>
</dbReference>
<feature type="region of interest" description="Disordered" evidence="6">
    <location>
        <begin position="1066"/>
        <end position="1088"/>
    </location>
</feature>
<feature type="domain" description="Ig-like" evidence="9">
    <location>
        <begin position="268"/>
        <end position="355"/>
    </location>
</feature>
<dbReference type="Pfam" id="PF13927">
    <property type="entry name" value="Ig_3"/>
    <property type="match status" value="4"/>
</dbReference>
<evidence type="ECO:0000256" key="1">
    <source>
        <dbReference type="ARBA" id="ARBA00004479"/>
    </source>
</evidence>
<evidence type="ECO:0000256" key="3">
    <source>
        <dbReference type="ARBA" id="ARBA00023157"/>
    </source>
</evidence>
<feature type="domain" description="Ig-like" evidence="9">
    <location>
        <begin position="542"/>
        <end position="630"/>
    </location>
</feature>
<feature type="transmembrane region" description="Helical" evidence="7">
    <location>
        <begin position="1023"/>
        <end position="1047"/>
    </location>
</feature>
<dbReference type="SUPFAM" id="SSF49265">
    <property type="entry name" value="Fibronectin type III"/>
    <property type="match status" value="1"/>
</dbReference>